<keyword evidence="5" id="KW-0862">Zinc</keyword>
<keyword evidence="7" id="KW-0539">Nucleus</keyword>
<dbReference type="EMBL" id="JAWJWF010000002">
    <property type="protein sequence ID" value="KAK6638102.1"/>
    <property type="molecule type" value="Genomic_DNA"/>
</dbReference>
<feature type="domain" description="C2H2-type" evidence="10">
    <location>
        <begin position="50"/>
        <end position="77"/>
    </location>
</feature>
<feature type="region of interest" description="Disordered" evidence="9">
    <location>
        <begin position="264"/>
        <end position="310"/>
    </location>
</feature>
<dbReference type="Gene3D" id="3.30.160.60">
    <property type="entry name" value="Classic Zinc Finger"/>
    <property type="match status" value="3"/>
</dbReference>
<keyword evidence="3" id="KW-0677">Repeat</keyword>
<evidence type="ECO:0000256" key="9">
    <source>
        <dbReference type="SAM" id="MobiDB-lite"/>
    </source>
</evidence>
<accession>A0ABR1BCQ2</accession>
<dbReference type="InterPro" id="IPR013087">
    <property type="entry name" value="Znf_C2H2_type"/>
</dbReference>
<proteinExistence type="predicted"/>
<evidence type="ECO:0000256" key="2">
    <source>
        <dbReference type="ARBA" id="ARBA00022723"/>
    </source>
</evidence>
<evidence type="ECO:0000259" key="10">
    <source>
        <dbReference type="PROSITE" id="PS50157"/>
    </source>
</evidence>
<keyword evidence="12" id="KW-1185">Reference proteome</keyword>
<feature type="region of interest" description="Disordered" evidence="9">
    <location>
        <begin position="184"/>
        <end position="208"/>
    </location>
</feature>
<sequence>MRKEGKQPVFERAKEGWERKICGDAKCKYVAKDEKDLETHSLVHVGPKVYKCPECPYYAKTNAVMKRHYMIHIDEKQFQCPHCPFKGRLKSHLKRHLRLHTGAKPYKCPHCSYTCNILENLRKHVLNTKIHPGKKLYECKLCRFETNVSKDFKTHLSENHKESCRGSEEAVVVAGIYNREADLTSTATPLPGKRKVSAASAPKPPSEDLKRKIDCIAQKYSPIMPKTSLLEKRENDQTSKSKRNLVEDKRKVLEMELEKLKKQIKPERRAARSYPSPAEKFLQKGSKAQDKIGPNKAKEEDEEVETTDESDVLLVNLGPTDTGGELRVQQVKLPPAYVLCDGGSLTLKDSEFYLLEDYEV</sequence>
<evidence type="ECO:0000256" key="4">
    <source>
        <dbReference type="ARBA" id="ARBA00022771"/>
    </source>
</evidence>
<dbReference type="InterPro" id="IPR036236">
    <property type="entry name" value="Znf_C2H2_sf"/>
</dbReference>
<dbReference type="SMART" id="SM00355">
    <property type="entry name" value="ZnF_C2H2"/>
    <property type="match status" value="5"/>
</dbReference>
<feature type="compositionally biased region" description="Acidic residues" evidence="9">
    <location>
        <begin position="300"/>
        <end position="310"/>
    </location>
</feature>
<keyword evidence="2" id="KW-0479">Metal-binding</keyword>
<feature type="domain" description="C2H2-type" evidence="10">
    <location>
        <begin position="78"/>
        <end position="105"/>
    </location>
</feature>
<evidence type="ECO:0000313" key="11">
    <source>
        <dbReference type="EMBL" id="KAK6638102.1"/>
    </source>
</evidence>
<evidence type="ECO:0000256" key="7">
    <source>
        <dbReference type="ARBA" id="ARBA00023242"/>
    </source>
</evidence>
<reference evidence="11 12" key="1">
    <citation type="submission" date="2023-09" db="EMBL/GenBank/DDBJ databases">
        <title>Genomes of two closely related lineages of the louse Polyplax serrata with different host specificities.</title>
        <authorList>
            <person name="Martinu J."/>
            <person name="Tarabai H."/>
            <person name="Stefka J."/>
            <person name="Hypsa V."/>
        </authorList>
    </citation>
    <scope>NUCLEOTIDE SEQUENCE [LARGE SCALE GENOMIC DNA]</scope>
    <source>
        <strain evidence="11">98ZLc_SE</strain>
    </source>
</reference>
<evidence type="ECO:0000256" key="3">
    <source>
        <dbReference type="ARBA" id="ARBA00022737"/>
    </source>
</evidence>
<evidence type="ECO:0000256" key="5">
    <source>
        <dbReference type="ARBA" id="ARBA00022833"/>
    </source>
</evidence>
<name>A0ABR1BCQ2_POLSC</name>
<evidence type="ECO:0000256" key="1">
    <source>
        <dbReference type="ARBA" id="ARBA00004123"/>
    </source>
</evidence>
<feature type="domain" description="C2H2-type" evidence="10">
    <location>
        <begin position="106"/>
        <end position="136"/>
    </location>
</feature>
<dbReference type="InterPro" id="IPR050589">
    <property type="entry name" value="Ikaros_C2H2-ZF"/>
</dbReference>
<comment type="caution">
    <text evidence="11">The sequence shown here is derived from an EMBL/GenBank/DDBJ whole genome shotgun (WGS) entry which is preliminary data.</text>
</comment>
<gene>
    <name evidence="11" type="ORF">RUM44_008527</name>
</gene>
<dbReference type="SUPFAM" id="SSF57667">
    <property type="entry name" value="beta-beta-alpha zinc fingers"/>
    <property type="match status" value="2"/>
</dbReference>
<organism evidence="11 12">
    <name type="scientific">Polyplax serrata</name>
    <name type="common">Common mouse louse</name>
    <dbReference type="NCBI Taxonomy" id="468196"/>
    <lineage>
        <taxon>Eukaryota</taxon>
        <taxon>Metazoa</taxon>
        <taxon>Ecdysozoa</taxon>
        <taxon>Arthropoda</taxon>
        <taxon>Hexapoda</taxon>
        <taxon>Insecta</taxon>
        <taxon>Pterygota</taxon>
        <taxon>Neoptera</taxon>
        <taxon>Paraneoptera</taxon>
        <taxon>Psocodea</taxon>
        <taxon>Troctomorpha</taxon>
        <taxon>Phthiraptera</taxon>
        <taxon>Anoplura</taxon>
        <taxon>Polyplacidae</taxon>
        <taxon>Polyplax</taxon>
    </lineage>
</organism>
<evidence type="ECO:0000256" key="6">
    <source>
        <dbReference type="ARBA" id="ARBA00023125"/>
    </source>
</evidence>
<protein>
    <recommendedName>
        <fullName evidence="10">C2H2-type domain-containing protein</fullName>
    </recommendedName>
</protein>
<evidence type="ECO:0000313" key="12">
    <source>
        <dbReference type="Proteomes" id="UP001359485"/>
    </source>
</evidence>
<keyword evidence="4 8" id="KW-0863">Zinc-finger</keyword>
<dbReference type="PROSITE" id="PS50157">
    <property type="entry name" value="ZINC_FINGER_C2H2_2"/>
    <property type="match status" value="3"/>
</dbReference>
<dbReference type="PANTHER" id="PTHR24404:SF55">
    <property type="entry name" value="ZINC FINGER PROTEIN PEGASUS"/>
    <property type="match status" value="1"/>
</dbReference>
<evidence type="ECO:0000256" key="8">
    <source>
        <dbReference type="PROSITE-ProRule" id="PRU00042"/>
    </source>
</evidence>
<dbReference type="Pfam" id="PF00096">
    <property type="entry name" value="zf-C2H2"/>
    <property type="match status" value="1"/>
</dbReference>
<keyword evidence="6" id="KW-0238">DNA-binding</keyword>
<dbReference type="Proteomes" id="UP001359485">
    <property type="component" value="Unassembled WGS sequence"/>
</dbReference>
<comment type="subcellular location">
    <subcellularLocation>
        <location evidence="1">Nucleus</location>
    </subcellularLocation>
</comment>
<dbReference type="PANTHER" id="PTHR24404">
    <property type="entry name" value="ZINC FINGER PROTEIN"/>
    <property type="match status" value="1"/>
</dbReference>